<sequence>MGIIRHFSVRTLKQNEVVERMNKILLELAKCMRLNGDLPKSFWVKAVNISCYLINHSPTFAINHRVSKESESHILHLKKLLSREFDMKDLGFAKILEAEYMALIEAAKEALWLKGLVEELGFKHRGVLLQCDSQSVMDLAKNQVFYARTQRDAATAPNVGDRVPYVIVKAAKGAKAYERSEDPIYVLENNIPIDPQYYLENQISKPLLRIFEPILKNASKELLQGGHTRSISISTPSNSGIMRFAKKQLSCIGCKALISNSDRTLCSHCKGREAELYCRAVGNAWKLKARSFIPTVIPDDTVSHQIYAVIPLRLRKAFGFPYMSRDKVDLQFVTGDVELAYAQSWLGWNFPATMQEQEIMAPGCVARAAKMASRVQGRDVGSLDGGQYDDDHLVVGQVIDG</sequence>
<evidence type="ECO:0000313" key="6">
    <source>
        <dbReference type="EMBL" id="KAK2999656.1"/>
    </source>
</evidence>
<dbReference type="Pfam" id="PF00136">
    <property type="entry name" value="DNA_pol_B"/>
    <property type="match status" value="1"/>
</dbReference>
<organism evidence="6 7">
    <name type="scientific">Escallonia herrerae</name>
    <dbReference type="NCBI Taxonomy" id="1293975"/>
    <lineage>
        <taxon>Eukaryota</taxon>
        <taxon>Viridiplantae</taxon>
        <taxon>Streptophyta</taxon>
        <taxon>Embryophyta</taxon>
        <taxon>Tracheophyta</taxon>
        <taxon>Spermatophyta</taxon>
        <taxon>Magnoliopsida</taxon>
        <taxon>eudicotyledons</taxon>
        <taxon>Gunneridae</taxon>
        <taxon>Pentapetalae</taxon>
        <taxon>asterids</taxon>
        <taxon>campanulids</taxon>
        <taxon>Escalloniales</taxon>
        <taxon>Escalloniaceae</taxon>
        <taxon>Escallonia</taxon>
    </lineage>
</organism>
<name>A0AA89AEW5_9ASTE</name>
<feature type="domain" description="DNA-directed DNA polymerase family B multifunctional" evidence="5">
    <location>
        <begin position="139"/>
        <end position="214"/>
    </location>
</feature>
<dbReference type="PANTHER" id="PTHR10322">
    <property type="entry name" value="DNA POLYMERASE CATALYTIC SUBUNIT"/>
    <property type="match status" value="1"/>
</dbReference>
<evidence type="ECO:0000256" key="3">
    <source>
        <dbReference type="ARBA" id="ARBA00022695"/>
    </source>
</evidence>
<proteinExistence type="predicted"/>
<accession>A0AA89AEW5</accession>
<dbReference type="InterPro" id="IPR043502">
    <property type="entry name" value="DNA/RNA_pol_sf"/>
</dbReference>
<dbReference type="InterPro" id="IPR042087">
    <property type="entry name" value="DNA_pol_B_thumb"/>
</dbReference>
<dbReference type="EMBL" id="JAVXUP010003208">
    <property type="protein sequence ID" value="KAK2999656.1"/>
    <property type="molecule type" value="Genomic_DNA"/>
</dbReference>
<keyword evidence="4" id="KW-0239">DNA-directed DNA polymerase</keyword>
<dbReference type="InterPro" id="IPR036397">
    <property type="entry name" value="RNaseH_sf"/>
</dbReference>
<evidence type="ECO:0000259" key="5">
    <source>
        <dbReference type="Pfam" id="PF00136"/>
    </source>
</evidence>
<dbReference type="GO" id="GO:0006287">
    <property type="term" value="P:base-excision repair, gap-filling"/>
    <property type="evidence" value="ECO:0007669"/>
    <property type="project" value="TreeGrafter"/>
</dbReference>
<keyword evidence="7" id="KW-1185">Reference proteome</keyword>
<dbReference type="GO" id="GO:0008296">
    <property type="term" value="F:3'-5'-DNA exonuclease activity"/>
    <property type="evidence" value="ECO:0007669"/>
    <property type="project" value="TreeGrafter"/>
</dbReference>
<reference evidence="6" key="1">
    <citation type="submission" date="2022-12" db="EMBL/GenBank/DDBJ databases">
        <title>Draft genome assemblies for two species of Escallonia (Escalloniales).</title>
        <authorList>
            <person name="Chanderbali A."/>
            <person name="Dervinis C."/>
            <person name="Anghel I."/>
            <person name="Soltis D."/>
            <person name="Soltis P."/>
            <person name="Zapata F."/>
        </authorList>
    </citation>
    <scope>NUCLEOTIDE SEQUENCE</scope>
    <source>
        <strain evidence="6">UCBG64.0493</strain>
        <tissue evidence="6">Leaf</tissue>
    </source>
</reference>
<dbReference type="GO" id="GO:0043625">
    <property type="term" value="C:delta DNA polymerase complex"/>
    <property type="evidence" value="ECO:0007669"/>
    <property type="project" value="TreeGrafter"/>
</dbReference>
<dbReference type="InterPro" id="IPR012337">
    <property type="entry name" value="RNaseH-like_sf"/>
</dbReference>
<dbReference type="Gene3D" id="3.30.420.10">
    <property type="entry name" value="Ribonuclease H-like superfamily/Ribonuclease H"/>
    <property type="match status" value="1"/>
</dbReference>
<gene>
    <name evidence="6" type="ORF">RJ639_022735</name>
</gene>
<dbReference type="GO" id="GO:0003887">
    <property type="term" value="F:DNA-directed DNA polymerase activity"/>
    <property type="evidence" value="ECO:0007669"/>
    <property type="project" value="UniProtKB-KW"/>
</dbReference>
<evidence type="ECO:0000256" key="2">
    <source>
        <dbReference type="ARBA" id="ARBA00022679"/>
    </source>
</evidence>
<dbReference type="GO" id="GO:0000166">
    <property type="term" value="F:nucleotide binding"/>
    <property type="evidence" value="ECO:0007669"/>
    <property type="project" value="InterPro"/>
</dbReference>
<dbReference type="Gene3D" id="1.10.132.60">
    <property type="entry name" value="DNA polymerase family B, C-terminal domain"/>
    <property type="match status" value="1"/>
</dbReference>
<dbReference type="SUPFAM" id="SSF56672">
    <property type="entry name" value="DNA/RNA polymerases"/>
    <property type="match status" value="1"/>
</dbReference>
<dbReference type="GO" id="GO:0045004">
    <property type="term" value="P:DNA replication proofreading"/>
    <property type="evidence" value="ECO:0007669"/>
    <property type="project" value="TreeGrafter"/>
</dbReference>
<evidence type="ECO:0000256" key="4">
    <source>
        <dbReference type="ARBA" id="ARBA00022932"/>
    </source>
</evidence>
<dbReference type="GO" id="GO:0006297">
    <property type="term" value="P:nucleotide-excision repair, DNA gap filling"/>
    <property type="evidence" value="ECO:0007669"/>
    <property type="project" value="TreeGrafter"/>
</dbReference>
<dbReference type="EC" id="2.7.7.7" evidence="1"/>
<evidence type="ECO:0000256" key="1">
    <source>
        <dbReference type="ARBA" id="ARBA00012417"/>
    </source>
</evidence>
<evidence type="ECO:0000313" key="7">
    <source>
        <dbReference type="Proteomes" id="UP001188597"/>
    </source>
</evidence>
<comment type="caution">
    <text evidence="6">The sequence shown here is derived from an EMBL/GenBank/DDBJ whole genome shotgun (WGS) entry which is preliminary data.</text>
</comment>
<dbReference type="InterPro" id="IPR006134">
    <property type="entry name" value="DNA-dir_DNA_pol_B_multi_dom"/>
</dbReference>
<protein>
    <recommendedName>
        <fullName evidence="1">DNA-directed DNA polymerase</fullName>
        <ecNumber evidence="1">2.7.7.7</ecNumber>
    </recommendedName>
</protein>
<keyword evidence="2" id="KW-0808">Transferase</keyword>
<dbReference type="InterPro" id="IPR050240">
    <property type="entry name" value="DNA_pol_type-B"/>
</dbReference>
<dbReference type="Proteomes" id="UP001188597">
    <property type="component" value="Unassembled WGS sequence"/>
</dbReference>
<dbReference type="GO" id="GO:0003677">
    <property type="term" value="F:DNA binding"/>
    <property type="evidence" value="ECO:0007669"/>
    <property type="project" value="InterPro"/>
</dbReference>
<dbReference type="CDD" id="cd09272">
    <property type="entry name" value="RNase_HI_RT_Ty1"/>
    <property type="match status" value="1"/>
</dbReference>
<dbReference type="PANTHER" id="PTHR10322:SF23">
    <property type="entry name" value="DNA POLYMERASE DELTA CATALYTIC SUBUNIT"/>
    <property type="match status" value="1"/>
</dbReference>
<keyword evidence="3" id="KW-0548">Nucleotidyltransferase</keyword>
<dbReference type="SUPFAM" id="SSF53098">
    <property type="entry name" value="Ribonuclease H-like"/>
    <property type="match status" value="1"/>
</dbReference>
<dbReference type="AlphaFoldDB" id="A0AA89AEW5"/>